<gene>
    <name evidence="4" type="ORF">CLODIP_2_CD03388</name>
</gene>
<dbReference type="SMART" id="SM00198">
    <property type="entry name" value="SCP"/>
    <property type="match status" value="1"/>
</dbReference>
<reference evidence="4 5" key="1">
    <citation type="submission" date="2020-04" db="EMBL/GenBank/DDBJ databases">
        <authorList>
            <person name="Alioto T."/>
            <person name="Alioto T."/>
            <person name="Gomez Garrido J."/>
        </authorList>
    </citation>
    <scope>NUCLEOTIDE SEQUENCE [LARGE SCALE GENOMIC DNA]</scope>
</reference>
<evidence type="ECO:0000259" key="3">
    <source>
        <dbReference type="SMART" id="SM00198"/>
    </source>
</evidence>
<evidence type="ECO:0000256" key="2">
    <source>
        <dbReference type="SAM" id="SignalP"/>
    </source>
</evidence>
<dbReference type="Pfam" id="PF00188">
    <property type="entry name" value="CAP"/>
    <property type="match status" value="1"/>
</dbReference>
<dbReference type="PRINTS" id="PR00837">
    <property type="entry name" value="V5TPXLIKE"/>
</dbReference>
<dbReference type="CDD" id="cd05380">
    <property type="entry name" value="CAP_euk"/>
    <property type="match status" value="1"/>
</dbReference>
<keyword evidence="5" id="KW-1185">Reference proteome</keyword>
<dbReference type="SUPFAM" id="SSF55797">
    <property type="entry name" value="PR-1-like"/>
    <property type="match status" value="1"/>
</dbReference>
<dbReference type="PANTHER" id="PTHR10334">
    <property type="entry name" value="CYSTEINE-RICH SECRETORY PROTEIN-RELATED"/>
    <property type="match status" value="1"/>
</dbReference>
<keyword evidence="2" id="KW-0732">Signal</keyword>
<proteinExistence type="predicted"/>
<protein>
    <recommendedName>
        <fullName evidence="3">SCP domain-containing protein</fullName>
    </recommendedName>
</protein>
<dbReference type="Proteomes" id="UP000494165">
    <property type="component" value="Unassembled WGS sequence"/>
</dbReference>
<dbReference type="EMBL" id="CADEPI010000162">
    <property type="protein sequence ID" value="CAB3378349.1"/>
    <property type="molecule type" value="Genomic_DNA"/>
</dbReference>
<feature type="transmembrane region" description="Helical" evidence="1">
    <location>
        <begin position="295"/>
        <end position="319"/>
    </location>
</feature>
<organism evidence="4 5">
    <name type="scientific">Cloeon dipterum</name>
    <dbReference type="NCBI Taxonomy" id="197152"/>
    <lineage>
        <taxon>Eukaryota</taxon>
        <taxon>Metazoa</taxon>
        <taxon>Ecdysozoa</taxon>
        <taxon>Arthropoda</taxon>
        <taxon>Hexapoda</taxon>
        <taxon>Insecta</taxon>
        <taxon>Pterygota</taxon>
        <taxon>Palaeoptera</taxon>
        <taxon>Ephemeroptera</taxon>
        <taxon>Pisciforma</taxon>
        <taxon>Baetidae</taxon>
        <taxon>Cloeon</taxon>
    </lineage>
</organism>
<feature type="signal peptide" evidence="2">
    <location>
        <begin position="1"/>
        <end position="16"/>
    </location>
</feature>
<comment type="caution">
    <text evidence="4">The sequence shown here is derived from an EMBL/GenBank/DDBJ whole genome shotgun (WGS) entry which is preliminary data.</text>
</comment>
<accession>A0A8S1DCP3</accession>
<evidence type="ECO:0000256" key="1">
    <source>
        <dbReference type="SAM" id="Phobius"/>
    </source>
</evidence>
<dbReference type="OrthoDB" id="414826at2759"/>
<dbReference type="InterPro" id="IPR035940">
    <property type="entry name" value="CAP_sf"/>
</dbReference>
<evidence type="ECO:0000313" key="4">
    <source>
        <dbReference type="EMBL" id="CAB3378349.1"/>
    </source>
</evidence>
<sequence length="326" mass="37731">MRVLTNLLLLTCLVVAEEKDGVETCHDEKYAKYPNHVMCLKPRKCSGKEIWTVETGEEDKLAMLHTLNTFRSLIASGRTAVYRPATNMRQLTWDEELATLAQRFAEHCDRYAKFNFTVDRFPVGEVIMTYEEKKITLSNGQPPHVLKVTKTLFVRAFDFSYLLKDIPRWRPTPYGNYFTQLIWAKSHLVGCGYTLFVEGKTGVRMLVCLFGPKGNVANASVYEEGEPKCDIPSKYYEGLCTEPAVNRAFKPIPCHKEIFSIKYRALCAPDNYFRWIHSSLPYQRTFCDESFWRQLFYGTVTAALITFLALILGTLFYFYQRKLFIV</sequence>
<feature type="domain" description="SCP" evidence="3">
    <location>
        <begin position="58"/>
        <end position="218"/>
    </location>
</feature>
<keyword evidence="1" id="KW-1133">Transmembrane helix</keyword>
<dbReference type="InterPro" id="IPR002413">
    <property type="entry name" value="V5_allergen-like"/>
</dbReference>
<evidence type="ECO:0000313" key="5">
    <source>
        <dbReference type="Proteomes" id="UP000494165"/>
    </source>
</evidence>
<dbReference type="PRINTS" id="PR00838">
    <property type="entry name" value="V5ALLERGEN"/>
</dbReference>
<dbReference type="InterPro" id="IPR014044">
    <property type="entry name" value="CAP_dom"/>
</dbReference>
<dbReference type="Gene3D" id="3.40.33.10">
    <property type="entry name" value="CAP"/>
    <property type="match status" value="1"/>
</dbReference>
<dbReference type="AlphaFoldDB" id="A0A8S1DCP3"/>
<name>A0A8S1DCP3_9INSE</name>
<feature type="chain" id="PRO_5035763648" description="SCP domain-containing protein" evidence="2">
    <location>
        <begin position="17"/>
        <end position="326"/>
    </location>
</feature>
<dbReference type="InterPro" id="IPR001283">
    <property type="entry name" value="CRISP-related"/>
</dbReference>
<keyword evidence="1" id="KW-0472">Membrane</keyword>
<keyword evidence="1" id="KW-0812">Transmembrane</keyword>